<keyword evidence="3" id="KW-0245">EGF-like domain</keyword>
<keyword evidence="4 17" id="KW-0808">Transferase</keyword>
<dbReference type="SMART" id="SM00220">
    <property type="entry name" value="S_TKc"/>
    <property type="match status" value="1"/>
</dbReference>
<keyword evidence="11 19" id="KW-0472">Membrane</keyword>
<dbReference type="Pfam" id="PF00069">
    <property type="entry name" value="Pkinase"/>
    <property type="match status" value="1"/>
</dbReference>
<evidence type="ECO:0000256" key="20">
    <source>
        <dbReference type="SAM" id="SignalP"/>
    </source>
</evidence>
<dbReference type="InterPro" id="IPR003609">
    <property type="entry name" value="Pan_app"/>
</dbReference>
<keyword evidence="7 17" id="KW-0547">Nucleotide-binding</keyword>
<evidence type="ECO:0000256" key="1">
    <source>
        <dbReference type="ARBA" id="ARBA00004167"/>
    </source>
</evidence>
<keyword evidence="10 19" id="KW-1133">Transmembrane helix</keyword>
<dbReference type="InterPro" id="IPR011009">
    <property type="entry name" value="Kinase-like_dom_sf"/>
</dbReference>
<evidence type="ECO:0000256" key="3">
    <source>
        <dbReference type="ARBA" id="ARBA00022536"/>
    </source>
</evidence>
<dbReference type="PROSITE" id="PS00108">
    <property type="entry name" value="PROTEIN_KINASE_ST"/>
    <property type="match status" value="1"/>
</dbReference>
<evidence type="ECO:0000256" key="5">
    <source>
        <dbReference type="ARBA" id="ARBA00022692"/>
    </source>
</evidence>
<dbReference type="InterPro" id="IPR051343">
    <property type="entry name" value="G-type_lectin_kinases/EP1-like"/>
</dbReference>
<keyword evidence="12" id="KW-1015">Disulfide bond</keyword>
<dbReference type="InterPro" id="IPR036426">
    <property type="entry name" value="Bulb-type_lectin_dom_sf"/>
</dbReference>
<dbReference type="PROSITE" id="PS00107">
    <property type="entry name" value="PROTEIN_KINASE_ATP"/>
    <property type="match status" value="1"/>
</dbReference>
<name>A0ABQ9LL17_HEVBR</name>
<dbReference type="PIRSF" id="PIRSF000641">
    <property type="entry name" value="SRK"/>
    <property type="match status" value="1"/>
</dbReference>
<evidence type="ECO:0000256" key="13">
    <source>
        <dbReference type="ARBA" id="ARBA00023170"/>
    </source>
</evidence>
<dbReference type="Gene3D" id="1.10.510.10">
    <property type="entry name" value="Transferase(Phosphotransferase) domain 1"/>
    <property type="match status" value="1"/>
</dbReference>
<evidence type="ECO:0000259" key="22">
    <source>
        <dbReference type="PROSITE" id="PS50927"/>
    </source>
</evidence>
<dbReference type="SUPFAM" id="SSF56112">
    <property type="entry name" value="Protein kinase-like (PK-like)"/>
    <property type="match status" value="1"/>
</dbReference>
<feature type="domain" description="Protein kinase" evidence="21">
    <location>
        <begin position="538"/>
        <end position="819"/>
    </location>
</feature>
<feature type="transmembrane region" description="Helical" evidence="19">
    <location>
        <begin position="481"/>
        <end position="504"/>
    </location>
</feature>
<dbReference type="EC" id="2.7.11.1" evidence="17"/>
<evidence type="ECO:0000256" key="18">
    <source>
        <dbReference type="PROSITE-ProRule" id="PRU10141"/>
    </source>
</evidence>
<comment type="caution">
    <text evidence="24">The sequence shown here is derived from an EMBL/GenBank/DDBJ whole genome shotgun (WGS) entry which is preliminary data.</text>
</comment>
<feature type="domain" description="Apple" evidence="23">
    <location>
        <begin position="377"/>
        <end position="461"/>
    </location>
</feature>
<dbReference type="Gene3D" id="2.90.10.30">
    <property type="match status" value="1"/>
</dbReference>
<dbReference type="SMART" id="SM00108">
    <property type="entry name" value="B_lectin"/>
    <property type="match status" value="1"/>
</dbReference>
<dbReference type="InterPro" id="IPR000719">
    <property type="entry name" value="Prot_kinase_dom"/>
</dbReference>
<protein>
    <recommendedName>
        <fullName evidence="17">Receptor-like serine/threonine-protein kinase</fullName>
        <ecNumber evidence="17">2.7.11.1</ecNumber>
    </recommendedName>
</protein>
<dbReference type="SUPFAM" id="SSF51110">
    <property type="entry name" value="alpha-D-mannose-specific plant lectins"/>
    <property type="match status" value="1"/>
</dbReference>
<dbReference type="InterPro" id="IPR024171">
    <property type="entry name" value="SRK-like_kinase"/>
</dbReference>
<dbReference type="PANTHER" id="PTHR47976:SF110">
    <property type="entry name" value="RECEPTOR-LIKE SERINE_THREONINE-PROTEIN KINASE"/>
    <property type="match status" value="1"/>
</dbReference>
<reference evidence="24" key="1">
    <citation type="journal article" date="2023" name="Plant Biotechnol. J.">
        <title>Chromosome-level wild Hevea brasiliensis genome provides new tools for genomic-assisted breeding and valuable loci to elevate rubber yield.</title>
        <authorList>
            <person name="Cheng H."/>
            <person name="Song X."/>
            <person name="Hu Y."/>
            <person name="Wu T."/>
            <person name="Yang Q."/>
            <person name="An Z."/>
            <person name="Feng S."/>
            <person name="Deng Z."/>
            <person name="Wu W."/>
            <person name="Zeng X."/>
            <person name="Tu M."/>
            <person name="Wang X."/>
            <person name="Huang H."/>
        </authorList>
    </citation>
    <scope>NUCLEOTIDE SEQUENCE</scope>
    <source>
        <strain evidence="24">MT/VB/25A 57/8</strain>
    </source>
</reference>
<dbReference type="PROSITE" id="PS50948">
    <property type="entry name" value="PAN"/>
    <property type="match status" value="1"/>
</dbReference>
<keyword evidence="9 17" id="KW-0067">ATP-binding</keyword>
<evidence type="ECO:0000256" key="6">
    <source>
        <dbReference type="ARBA" id="ARBA00022729"/>
    </source>
</evidence>
<dbReference type="CDD" id="cd14066">
    <property type="entry name" value="STKc_IRAK"/>
    <property type="match status" value="1"/>
</dbReference>
<evidence type="ECO:0000256" key="7">
    <source>
        <dbReference type="ARBA" id="ARBA00022741"/>
    </source>
</evidence>
<gene>
    <name evidence="24" type="ORF">P3X46_020159</name>
</gene>
<dbReference type="CDD" id="cd00028">
    <property type="entry name" value="B_lectin"/>
    <property type="match status" value="1"/>
</dbReference>
<evidence type="ECO:0000256" key="2">
    <source>
        <dbReference type="ARBA" id="ARBA00022527"/>
    </source>
</evidence>
<dbReference type="InterPro" id="IPR008271">
    <property type="entry name" value="Ser/Thr_kinase_AS"/>
</dbReference>
<evidence type="ECO:0000313" key="24">
    <source>
        <dbReference type="EMBL" id="KAJ9168662.1"/>
    </source>
</evidence>
<dbReference type="PANTHER" id="PTHR47976">
    <property type="entry name" value="G-TYPE LECTIN S-RECEPTOR-LIKE SERINE/THREONINE-PROTEIN KINASE SD2-5"/>
    <property type="match status" value="1"/>
</dbReference>
<comment type="similarity">
    <text evidence="17">Belongs to the protein kinase superfamily. Ser/Thr protein kinase family.</text>
</comment>
<keyword evidence="13" id="KW-0675">Receptor</keyword>
<keyword evidence="25" id="KW-1185">Reference proteome</keyword>
<evidence type="ECO:0000256" key="15">
    <source>
        <dbReference type="ARBA" id="ARBA00047899"/>
    </source>
</evidence>
<evidence type="ECO:0000256" key="12">
    <source>
        <dbReference type="ARBA" id="ARBA00023157"/>
    </source>
</evidence>
<keyword evidence="2 17" id="KW-0723">Serine/threonine-protein kinase</keyword>
<feature type="binding site" evidence="18">
    <location>
        <position position="566"/>
    </location>
    <ligand>
        <name>ATP</name>
        <dbReference type="ChEBI" id="CHEBI:30616"/>
    </ligand>
</feature>
<evidence type="ECO:0000256" key="10">
    <source>
        <dbReference type="ARBA" id="ARBA00022989"/>
    </source>
</evidence>
<evidence type="ECO:0000256" key="17">
    <source>
        <dbReference type="PIRNR" id="PIRNR000641"/>
    </source>
</evidence>
<dbReference type="Gene3D" id="3.30.200.20">
    <property type="entry name" value="Phosphorylase Kinase, domain 1"/>
    <property type="match status" value="1"/>
</dbReference>
<comment type="catalytic activity">
    <reaction evidence="15 17">
        <text>L-threonyl-[protein] + ATP = O-phospho-L-threonyl-[protein] + ADP + H(+)</text>
        <dbReference type="Rhea" id="RHEA:46608"/>
        <dbReference type="Rhea" id="RHEA-COMP:11060"/>
        <dbReference type="Rhea" id="RHEA-COMP:11605"/>
        <dbReference type="ChEBI" id="CHEBI:15378"/>
        <dbReference type="ChEBI" id="CHEBI:30013"/>
        <dbReference type="ChEBI" id="CHEBI:30616"/>
        <dbReference type="ChEBI" id="CHEBI:61977"/>
        <dbReference type="ChEBI" id="CHEBI:456216"/>
        <dbReference type="EC" id="2.7.11.1"/>
    </reaction>
</comment>
<feature type="signal peptide" evidence="20">
    <location>
        <begin position="1"/>
        <end position="25"/>
    </location>
</feature>
<evidence type="ECO:0000313" key="25">
    <source>
        <dbReference type="Proteomes" id="UP001174677"/>
    </source>
</evidence>
<evidence type="ECO:0000256" key="11">
    <source>
        <dbReference type="ARBA" id="ARBA00023136"/>
    </source>
</evidence>
<keyword evidence="5 19" id="KW-0812">Transmembrane</keyword>
<evidence type="ECO:0000256" key="4">
    <source>
        <dbReference type="ARBA" id="ARBA00022679"/>
    </source>
</evidence>
<evidence type="ECO:0000256" key="14">
    <source>
        <dbReference type="ARBA" id="ARBA00023180"/>
    </source>
</evidence>
<feature type="domain" description="Bulb-type lectin" evidence="22">
    <location>
        <begin position="60"/>
        <end position="194"/>
    </location>
</feature>
<comment type="catalytic activity">
    <reaction evidence="16 17">
        <text>L-seryl-[protein] + ATP = O-phospho-L-seryl-[protein] + ADP + H(+)</text>
        <dbReference type="Rhea" id="RHEA:17989"/>
        <dbReference type="Rhea" id="RHEA-COMP:9863"/>
        <dbReference type="Rhea" id="RHEA-COMP:11604"/>
        <dbReference type="ChEBI" id="CHEBI:15378"/>
        <dbReference type="ChEBI" id="CHEBI:29999"/>
        <dbReference type="ChEBI" id="CHEBI:30616"/>
        <dbReference type="ChEBI" id="CHEBI:83421"/>
        <dbReference type="ChEBI" id="CHEBI:456216"/>
        <dbReference type="EC" id="2.7.11.1"/>
    </reaction>
</comment>
<keyword evidence="6 20" id="KW-0732">Signal</keyword>
<proteinExistence type="inferred from homology"/>
<evidence type="ECO:0000256" key="19">
    <source>
        <dbReference type="SAM" id="Phobius"/>
    </source>
</evidence>
<dbReference type="Proteomes" id="UP001174677">
    <property type="component" value="Chromosome 11"/>
</dbReference>
<dbReference type="PROSITE" id="PS50927">
    <property type="entry name" value="BULB_LECTIN"/>
    <property type="match status" value="1"/>
</dbReference>
<evidence type="ECO:0000256" key="9">
    <source>
        <dbReference type="ARBA" id="ARBA00022840"/>
    </source>
</evidence>
<dbReference type="InterPro" id="IPR001480">
    <property type="entry name" value="Bulb-type_lectin_dom"/>
</dbReference>
<evidence type="ECO:0000259" key="23">
    <source>
        <dbReference type="PROSITE" id="PS50948"/>
    </source>
</evidence>
<evidence type="ECO:0000256" key="8">
    <source>
        <dbReference type="ARBA" id="ARBA00022777"/>
    </source>
</evidence>
<feature type="chain" id="PRO_5046891150" description="Receptor-like serine/threonine-protein kinase" evidence="20">
    <location>
        <begin position="26"/>
        <end position="853"/>
    </location>
</feature>
<dbReference type="InterPro" id="IPR017441">
    <property type="entry name" value="Protein_kinase_ATP_BS"/>
</dbReference>
<keyword evidence="14" id="KW-0325">Glycoprotein</keyword>
<dbReference type="Pfam" id="PF01453">
    <property type="entry name" value="B_lectin"/>
    <property type="match status" value="1"/>
</dbReference>
<accession>A0ABQ9LL17</accession>
<comment type="subcellular location">
    <subcellularLocation>
        <location evidence="1">Membrane</location>
        <topology evidence="1">Single-pass membrane protein</topology>
    </subcellularLocation>
</comment>
<dbReference type="EMBL" id="JARPOI010000011">
    <property type="protein sequence ID" value="KAJ9168662.1"/>
    <property type="molecule type" value="Genomic_DNA"/>
</dbReference>
<sequence length="853" mass="95749">MAIWTTLKAVMQFLIILFLAFFVAAQTPTAQVSTPTSWTNNISLPSVSYSRIILSDGNASAALFENKTISSESMVRGSVCAFYPVDYLKDDQFDPDSARFFLVVALLETSGYNFPDLSNYGLSNIWSANRNKPVRENATLQLLVDGNLELRDADGSLVWSTNTSNKSVAGMKMMDTGNLVLHDTNNNIVWQSFDHPTDTLVPGQKLVRGQKLVSSVSEYNISEGNFYLSVTSHGLLGFYQANVPQMYLKFFDHVWNLESIELKYSGSEDIALYVNAPEFGALGSPWLSASVSVRSRPGLFLKFESNGHLILHDGSMTVAHNMLTSHIPECDYPTICNDYEFCSNGMCLCPPGLAQGEPELAQGESESGCPAINATTCENLEYHSLLTYQNVYHFSYIDDGAAALKGTDIESCKKECLKNCSCKVALFRHDYNSLLGDCFLPSPVLTLIYDEYRRRYYKSSYAFIKTLNNKENGRGSSRSKIVAGSTIGAFFLVGLAIGFWFVFLRNKREEEEYMEDNFDKLSGMLMRFTYQELIVATGDFKEKLGEGGFGSVFEGTLQKGDKIAVKRLDSIGQGKKEFLAEVETIGSIHHVNLVRLIGFCAEKVHRLLVYEFMCNGSLDKWIFSKEPLLRPPLNWEIRMTIVLNIAKGLAYLHEECRQRIVHLDIKPQNILLDEELRAKISDFGLCKLIDRDQSQVVTTMRGTPGYLAPELFSSVITEKADVYSFGIVVMEVVCGRKNMDRSQPEECMHLLPIFMRKAEEDQLVDMVDRSNQDMQFHYSEAVQMMKVAIWCLQSDYKRRPSMSDVVKALEGNLDVEAYLDYTIHNPIKVAAARREAEQGTATPILPSLLSGPR</sequence>
<evidence type="ECO:0000256" key="16">
    <source>
        <dbReference type="ARBA" id="ARBA00048679"/>
    </source>
</evidence>
<evidence type="ECO:0000259" key="21">
    <source>
        <dbReference type="PROSITE" id="PS50011"/>
    </source>
</evidence>
<organism evidence="24 25">
    <name type="scientific">Hevea brasiliensis</name>
    <name type="common">Para rubber tree</name>
    <name type="synonym">Siphonia brasiliensis</name>
    <dbReference type="NCBI Taxonomy" id="3981"/>
    <lineage>
        <taxon>Eukaryota</taxon>
        <taxon>Viridiplantae</taxon>
        <taxon>Streptophyta</taxon>
        <taxon>Embryophyta</taxon>
        <taxon>Tracheophyta</taxon>
        <taxon>Spermatophyta</taxon>
        <taxon>Magnoliopsida</taxon>
        <taxon>eudicotyledons</taxon>
        <taxon>Gunneridae</taxon>
        <taxon>Pentapetalae</taxon>
        <taxon>rosids</taxon>
        <taxon>fabids</taxon>
        <taxon>Malpighiales</taxon>
        <taxon>Euphorbiaceae</taxon>
        <taxon>Crotonoideae</taxon>
        <taxon>Micrandreae</taxon>
        <taxon>Hevea</taxon>
    </lineage>
</organism>
<keyword evidence="8 17" id="KW-0418">Kinase</keyword>
<dbReference type="PROSITE" id="PS50011">
    <property type="entry name" value="PROTEIN_KINASE_DOM"/>
    <property type="match status" value="1"/>
</dbReference>